<sequence length="117" mass="13587">MFRKQMVVDVTHEKLPNVSKTELSEKIAKMYKVDPKTVILYGFKTDFGGGKSSGFCLIYDDITQMKKIEPSHRLVRQGHKTKYEASRKQKKERKNREKKVRGSKKHDAASAKKDEKK</sequence>
<proteinExistence type="predicted"/>
<name>A0A6B2LQJ8_9EUKA</name>
<keyword evidence="1" id="KW-0689">Ribosomal protein</keyword>
<dbReference type="SUPFAM" id="SSF54189">
    <property type="entry name" value="Ribosomal proteins S24e, L23 and L15e"/>
    <property type="match status" value="1"/>
</dbReference>
<dbReference type="AlphaFoldDB" id="A0A6B2LQJ8"/>
<evidence type="ECO:0000256" key="1">
    <source>
        <dbReference type="ARBA" id="ARBA00022980"/>
    </source>
</evidence>
<dbReference type="EMBL" id="GIBP01010520">
    <property type="protein sequence ID" value="NDV39489.1"/>
    <property type="molecule type" value="Transcribed_RNA"/>
</dbReference>
<dbReference type="PANTHER" id="PTHR10496">
    <property type="entry name" value="40S RIBOSOMAL PROTEIN S24"/>
    <property type="match status" value="1"/>
</dbReference>
<keyword evidence="2" id="KW-0687">Ribonucleoprotein</keyword>
<evidence type="ECO:0000313" key="4">
    <source>
        <dbReference type="EMBL" id="NDV39489.1"/>
    </source>
</evidence>
<evidence type="ECO:0008006" key="5">
    <source>
        <dbReference type="Google" id="ProtNLM"/>
    </source>
</evidence>
<dbReference type="InterPro" id="IPR053709">
    <property type="entry name" value="eRP_eS24_sf"/>
</dbReference>
<accession>A0A6B2LQJ8</accession>
<dbReference type="InterPro" id="IPR012678">
    <property type="entry name" value="Ribosomal_uL23/eL15/eS24_sf"/>
</dbReference>
<evidence type="ECO:0000256" key="3">
    <source>
        <dbReference type="SAM" id="MobiDB-lite"/>
    </source>
</evidence>
<dbReference type="GO" id="GO:0005840">
    <property type="term" value="C:ribosome"/>
    <property type="evidence" value="ECO:0007669"/>
    <property type="project" value="UniProtKB-KW"/>
</dbReference>
<dbReference type="Gene3D" id="3.30.70.3370">
    <property type="match status" value="1"/>
</dbReference>
<evidence type="ECO:0000256" key="2">
    <source>
        <dbReference type="ARBA" id="ARBA00023274"/>
    </source>
</evidence>
<feature type="compositionally biased region" description="Basic and acidic residues" evidence="3">
    <location>
        <begin position="105"/>
        <end position="117"/>
    </location>
</feature>
<feature type="region of interest" description="Disordered" evidence="3">
    <location>
        <begin position="70"/>
        <end position="117"/>
    </location>
</feature>
<feature type="compositionally biased region" description="Basic residues" evidence="3">
    <location>
        <begin position="88"/>
        <end position="104"/>
    </location>
</feature>
<organism evidence="4">
    <name type="scientific">Arcella intermedia</name>
    <dbReference type="NCBI Taxonomy" id="1963864"/>
    <lineage>
        <taxon>Eukaryota</taxon>
        <taxon>Amoebozoa</taxon>
        <taxon>Tubulinea</taxon>
        <taxon>Elardia</taxon>
        <taxon>Arcellinida</taxon>
        <taxon>Sphaerothecina</taxon>
        <taxon>Arcellidae</taxon>
        <taxon>Arcella</taxon>
    </lineage>
</organism>
<dbReference type="GO" id="GO:1990904">
    <property type="term" value="C:ribonucleoprotein complex"/>
    <property type="evidence" value="ECO:0007669"/>
    <property type="project" value="UniProtKB-KW"/>
</dbReference>
<dbReference type="GO" id="GO:0003735">
    <property type="term" value="F:structural constituent of ribosome"/>
    <property type="evidence" value="ECO:0007669"/>
    <property type="project" value="InterPro"/>
</dbReference>
<dbReference type="Pfam" id="PF01282">
    <property type="entry name" value="Ribosomal_S24e"/>
    <property type="match status" value="1"/>
</dbReference>
<dbReference type="GO" id="GO:0006412">
    <property type="term" value="P:translation"/>
    <property type="evidence" value="ECO:0007669"/>
    <property type="project" value="InterPro"/>
</dbReference>
<dbReference type="InterPro" id="IPR001976">
    <property type="entry name" value="Ribosomal_eS24"/>
</dbReference>
<protein>
    <recommendedName>
        <fullName evidence="5">40S ribosomal protein S24</fullName>
    </recommendedName>
</protein>
<reference evidence="4" key="1">
    <citation type="journal article" date="2020" name="J. Eukaryot. Microbiol.">
        <title>De novo Sequencing, Assembly and Annotation of the Transcriptome for the Free-Living Testate Amoeba Arcella intermedia.</title>
        <authorList>
            <person name="Ribeiro G.M."/>
            <person name="Porfirio-Sousa A.L."/>
            <person name="Maurer-Alcala X.X."/>
            <person name="Katz L.A."/>
            <person name="Lahr D.J.G."/>
        </authorList>
    </citation>
    <scope>NUCLEOTIDE SEQUENCE</scope>
</reference>